<dbReference type="OrthoDB" id="3361637at2759"/>
<keyword evidence="2" id="KW-0812">Transmembrane</keyword>
<evidence type="ECO:0000313" key="8">
    <source>
        <dbReference type="Proteomes" id="UP000310708"/>
    </source>
</evidence>
<accession>A0A4T0QR66</accession>
<feature type="region of interest" description="Disordered" evidence="1">
    <location>
        <begin position="188"/>
        <end position="280"/>
    </location>
</feature>
<organism evidence="4 8">
    <name type="scientific">Wallemia mellicola</name>
    <dbReference type="NCBI Taxonomy" id="1708541"/>
    <lineage>
        <taxon>Eukaryota</taxon>
        <taxon>Fungi</taxon>
        <taxon>Dikarya</taxon>
        <taxon>Basidiomycota</taxon>
        <taxon>Wallemiomycotina</taxon>
        <taxon>Wallemiomycetes</taxon>
        <taxon>Wallemiales</taxon>
        <taxon>Wallemiaceae</taxon>
        <taxon>Wallemia</taxon>
    </lineage>
</organism>
<dbReference type="AlphaFoldDB" id="A0A4T0QR66"/>
<evidence type="ECO:0000313" key="6">
    <source>
        <dbReference type="Proteomes" id="UP000305362"/>
    </source>
</evidence>
<reference evidence="6 7" key="1">
    <citation type="submission" date="2019-03" db="EMBL/GenBank/DDBJ databases">
        <title>Sequencing 25 genomes of Wallemia mellicola.</title>
        <authorList>
            <person name="Gostincar C."/>
        </authorList>
    </citation>
    <scope>NUCLEOTIDE SEQUENCE [LARGE SCALE GENOMIC DNA]</scope>
    <source>
        <strain evidence="3 7">EXF-1262</strain>
        <strain evidence="5 6">EXF-1277</strain>
        <strain evidence="4 8">EXF-757</strain>
    </source>
</reference>
<dbReference type="Proteomes" id="UP000305362">
    <property type="component" value="Unassembled WGS sequence"/>
</dbReference>
<feature type="compositionally biased region" description="Low complexity" evidence="1">
    <location>
        <begin position="145"/>
        <end position="161"/>
    </location>
</feature>
<dbReference type="EMBL" id="SPRV01000015">
    <property type="protein sequence ID" value="TIC67821.1"/>
    <property type="molecule type" value="Genomic_DNA"/>
</dbReference>
<feature type="region of interest" description="Disordered" evidence="1">
    <location>
        <begin position="139"/>
        <end position="169"/>
    </location>
</feature>
<evidence type="ECO:0000313" key="3">
    <source>
        <dbReference type="EMBL" id="TIC00499.1"/>
    </source>
</evidence>
<dbReference type="EMBL" id="SPRX01000016">
    <property type="protein sequence ID" value="TIC66474.1"/>
    <property type="molecule type" value="Genomic_DNA"/>
</dbReference>
<evidence type="ECO:0000313" key="5">
    <source>
        <dbReference type="EMBL" id="TIC67821.1"/>
    </source>
</evidence>
<proteinExistence type="predicted"/>
<evidence type="ECO:0000256" key="2">
    <source>
        <dbReference type="SAM" id="Phobius"/>
    </source>
</evidence>
<evidence type="ECO:0000313" key="7">
    <source>
        <dbReference type="Proteomes" id="UP000307169"/>
    </source>
</evidence>
<dbReference type="Proteomes" id="UP000307169">
    <property type="component" value="Unassembled WGS sequence"/>
</dbReference>
<evidence type="ECO:0000313" key="4">
    <source>
        <dbReference type="EMBL" id="TIC66474.1"/>
    </source>
</evidence>
<protein>
    <submittedName>
        <fullName evidence="4">Uncharacterized protein</fullName>
    </submittedName>
</protein>
<sequence>MPAIHVDCQHPLDAQVKKFGWFEPTFKQESMFRQSPFNLADAWSDPSLPTMPNLLKSFANIAPRDSDLNETNLESPVESQGRIIRARDFEANEHKGLVVKGMTVLPITIAVFVSAVLLIICVSLFKCYRRRVKARQQMMESEDGSLASTSTSSLKSSNSSLKDMKPLPAPVLDKYTTAPTKITNLRQLQQQQRESQLNKPKMRQWTPGNSPIMPPVKPWMTGLPAKNKRSPKQSSPYPYLKDSDLPAIPPDALTSPTSGAPISYYSSPVIGKKGRSSMRR</sequence>
<feature type="compositionally biased region" description="Polar residues" evidence="1">
    <location>
        <begin position="254"/>
        <end position="266"/>
    </location>
</feature>
<feature type="transmembrane region" description="Helical" evidence="2">
    <location>
        <begin position="104"/>
        <end position="125"/>
    </location>
</feature>
<evidence type="ECO:0000256" key="1">
    <source>
        <dbReference type="SAM" id="MobiDB-lite"/>
    </source>
</evidence>
<gene>
    <name evidence="4" type="ORF">E3Q01_01671</name>
    <name evidence="5" type="ORF">E3Q03_01802</name>
    <name evidence="3" type="ORF">E3Q17_02153</name>
</gene>
<name>A0A4T0QR66_9BASI</name>
<comment type="caution">
    <text evidence="4">The sequence shown here is derived from an EMBL/GenBank/DDBJ whole genome shotgun (WGS) entry which is preliminary data.</text>
</comment>
<dbReference type="EMBL" id="SPRH01000022">
    <property type="protein sequence ID" value="TIC00499.1"/>
    <property type="molecule type" value="Genomic_DNA"/>
</dbReference>
<keyword evidence="2" id="KW-1133">Transmembrane helix</keyword>
<keyword evidence="2" id="KW-0472">Membrane</keyword>
<dbReference type="Proteomes" id="UP000310708">
    <property type="component" value="Unassembled WGS sequence"/>
</dbReference>